<protein>
    <submittedName>
        <fullName evidence="4">Glycosyltransferase family 2 protein</fullName>
    </submittedName>
</protein>
<dbReference type="GO" id="GO:0005737">
    <property type="term" value="C:cytoplasm"/>
    <property type="evidence" value="ECO:0007669"/>
    <property type="project" value="TreeGrafter"/>
</dbReference>
<comment type="caution">
    <text evidence="4">The sequence shown here is derived from an EMBL/GenBank/DDBJ whole genome shotgun (WGS) entry which is preliminary data.</text>
</comment>
<dbReference type="SUPFAM" id="SSF53448">
    <property type="entry name" value="Nucleotide-diphospho-sugar transferases"/>
    <property type="match status" value="1"/>
</dbReference>
<dbReference type="GO" id="GO:0016757">
    <property type="term" value="F:glycosyltransferase activity"/>
    <property type="evidence" value="ECO:0007669"/>
    <property type="project" value="TreeGrafter"/>
</dbReference>
<evidence type="ECO:0000256" key="1">
    <source>
        <dbReference type="ARBA" id="ARBA00004167"/>
    </source>
</evidence>
<dbReference type="AlphaFoldDB" id="A0A927HE46"/>
<keyword evidence="3" id="KW-1133">Transmembrane helix</keyword>
<dbReference type="GO" id="GO:0016020">
    <property type="term" value="C:membrane"/>
    <property type="evidence" value="ECO:0007669"/>
    <property type="project" value="UniProtKB-SubCell"/>
</dbReference>
<keyword evidence="3" id="KW-0472">Membrane</keyword>
<evidence type="ECO:0000256" key="3">
    <source>
        <dbReference type="ARBA" id="ARBA00022989"/>
    </source>
</evidence>
<keyword evidence="5" id="KW-1185">Reference proteome</keyword>
<dbReference type="InterPro" id="IPR029044">
    <property type="entry name" value="Nucleotide-diphossugar_trans"/>
</dbReference>
<dbReference type="PANTHER" id="PTHR21461:SF69">
    <property type="entry name" value="GLYCOSYLTRANSFERASE FAMILY 92 PROTEIN"/>
    <property type="match status" value="1"/>
</dbReference>
<dbReference type="Pfam" id="PF13704">
    <property type="entry name" value="Glyco_tranf_2_4"/>
    <property type="match status" value="1"/>
</dbReference>
<gene>
    <name evidence="4" type="ORF">H9Q16_06205</name>
</gene>
<dbReference type="EMBL" id="JACTAG010000001">
    <property type="protein sequence ID" value="MBD3663506.1"/>
    <property type="molecule type" value="Genomic_DNA"/>
</dbReference>
<comment type="subcellular location">
    <subcellularLocation>
        <location evidence="1">Membrane</location>
        <topology evidence="1">Single-pass membrane protein</topology>
    </subcellularLocation>
</comment>
<dbReference type="PANTHER" id="PTHR21461">
    <property type="entry name" value="GLYCOSYLTRANSFERASE FAMILY 92 PROTEIN"/>
    <property type="match status" value="1"/>
</dbReference>
<reference evidence="4" key="1">
    <citation type="submission" date="2020-08" db="EMBL/GenBank/DDBJ databases">
        <title>Sulfitobacter aestuariivivens sp. nov., isolated from a tidal flat.</title>
        <authorList>
            <person name="Park S."/>
            <person name="Yoon J.-H."/>
        </authorList>
    </citation>
    <scope>NUCLEOTIDE SEQUENCE</scope>
    <source>
        <strain evidence="4">TSTF-M16</strain>
    </source>
</reference>
<organism evidence="4 5">
    <name type="scientific">Sulfitobacter aestuariivivens</name>
    <dbReference type="NCBI Taxonomy" id="2766981"/>
    <lineage>
        <taxon>Bacteria</taxon>
        <taxon>Pseudomonadati</taxon>
        <taxon>Pseudomonadota</taxon>
        <taxon>Alphaproteobacteria</taxon>
        <taxon>Rhodobacterales</taxon>
        <taxon>Roseobacteraceae</taxon>
        <taxon>Sulfitobacter</taxon>
    </lineage>
</organism>
<accession>A0A927HE46</accession>
<dbReference type="Proteomes" id="UP000635142">
    <property type="component" value="Unassembled WGS sequence"/>
</dbReference>
<proteinExistence type="predicted"/>
<keyword evidence="2" id="KW-0812">Transmembrane</keyword>
<evidence type="ECO:0000256" key="2">
    <source>
        <dbReference type="ARBA" id="ARBA00022692"/>
    </source>
</evidence>
<name>A0A927HE46_9RHOB</name>
<evidence type="ECO:0000313" key="5">
    <source>
        <dbReference type="Proteomes" id="UP000635142"/>
    </source>
</evidence>
<sequence>MRDWPITIAGHTARCCVSGRIGNVSHLGLLCVRNEAAFLLEWLAHHRAVGFDDFVVFSNDCDDGTDKMLDRLAALGWLSHVRNDGPYDQGGIQFTAMKRAAKLDRVRAADWLLALDVDEFVNIHAGDHTLNALHDALPEATAITLTWRLFGNAGHVRFTDTPMTETFTRCAPVKMYWPWRAAMFKTLYRNDGTYGKPGVHRPRAPDRARLDAARWFDGSGRPLPDPFKTKRIFSPFGRDNYALVQLNHYPLGSMESFVLKADRGRAVHADDMLGLDYWTERNWTTDEDHSIGALAPHRAAILAELKADTVLADLHQHAVAWRKARFEILMQDEPYRALFGRLMMTPPARPLTRAEADFLIDHGTRARLKPR</sequence>
<evidence type="ECO:0000313" key="4">
    <source>
        <dbReference type="EMBL" id="MBD3663506.1"/>
    </source>
</evidence>